<protein>
    <submittedName>
        <fullName evidence="9">4-hydroxymandelate oxidase</fullName>
        <ecNumber evidence="9">1.1.3.46</ecNumber>
    </submittedName>
</protein>
<evidence type="ECO:0000256" key="4">
    <source>
        <dbReference type="ARBA" id="ARBA00023002"/>
    </source>
</evidence>
<feature type="binding site" evidence="7">
    <location>
        <position position="263"/>
    </location>
    <ligand>
        <name>glyoxylate</name>
        <dbReference type="ChEBI" id="CHEBI:36655"/>
    </ligand>
</feature>
<dbReference type="Gene3D" id="3.20.20.70">
    <property type="entry name" value="Aldolase class I"/>
    <property type="match status" value="1"/>
</dbReference>
<dbReference type="PIRSF" id="PIRSF000138">
    <property type="entry name" value="Al-hdrx_acd_dh"/>
    <property type="match status" value="1"/>
</dbReference>
<feature type="binding site" evidence="7">
    <location>
        <position position="136"/>
    </location>
    <ligand>
        <name>FMN</name>
        <dbReference type="ChEBI" id="CHEBI:58210"/>
    </ligand>
</feature>
<feature type="binding site" evidence="7">
    <location>
        <position position="260"/>
    </location>
    <ligand>
        <name>glyoxylate</name>
        <dbReference type="ChEBI" id="CHEBI:36655"/>
    </ligand>
</feature>
<dbReference type="PANTHER" id="PTHR10578">
    <property type="entry name" value="S -2-HYDROXY-ACID OXIDASE-RELATED"/>
    <property type="match status" value="1"/>
</dbReference>
<dbReference type="Pfam" id="PF01070">
    <property type="entry name" value="FMN_dh"/>
    <property type="match status" value="1"/>
</dbReference>
<evidence type="ECO:0000313" key="10">
    <source>
        <dbReference type="Proteomes" id="UP000554837"/>
    </source>
</evidence>
<feature type="binding site" evidence="7">
    <location>
        <position position="173"/>
    </location>
    <ligand>
        <name>glyoxylate</name>
        <dbReference type="ChEBI" id="CHEBI:36655"/>
    </ligand>
</feature>
<reference evidence="9 10" key="1">
    <citation type="submission" date="2020-08" db="EMBL/GenBank/DDBJ databases">
        <title>Genomic Encyclopedia of Type Strains, Phase IV (KMG-IV): sequencing the most valuable type-strain genomes for metagenomic binning, comparative biology and taxonomic classification.</title>
        <authorList>
            <person name="Goeker M."/>
        </authorList>
    </citation>
    <scope>NUCLEOTIDE SEQUENCE [LARGE SCALE GENOMIC DNA]</scope>
    <source>
        <strain evidence="9 10">DSM 23958</strain>
    </source>
</reference>
<keyword evidence="2 7" id="KW-0285">Flavoprotein</keyword>
<comment type="similarity">
    <text evidence="5">Belongs to the FMN-dependent alpha-hydroxy acid dehydrogenase family.</text>
</comment>
<evidence type="ECO:0000313" key="9">
    <source>
        <dbReference type="EMBL" id="MBB5206340.1"/>
    </source>
</evidence>
<feature type="binding site" evidence="7">
    <location>
        <position position="110"/>
    </location>
    <ligand>
        <name>FMN</name>
        <dbReference type="ChEBI" id="CHEBI:58210"/>
    </ligand>
</feature>
<comment type="caution">
    <text evidence="9">The sequence shown here is derived from an EMBL/GenBank/DDBJ whole genome shotgun (WGS) entry which is preliminary data.</text>
</comment>
<keyword evidence="3 7" id="KW-0288">FMN</keyword>
<keyword evidence="4 9" id="KW-0560">Oxidoreductase</keyword>
<feature type="binding site" evidence="7">
    <location>
        <position position="258"/>
    </location>
    <ligand>
        <name>FMN</name>
        <dbReference type="ChEBI" id="CHEBI:58210"/>
    </ligand>
</feature>
<dbReference type="GO" id="GO:0010181">
    <property type="term" value="F:FMN binding"/>
    <property type="evidence" value="ECO:0007669"/>
    <property type="project" value="InterPro"/>
</dbReference>
<feature type="active site" description="Proton acceptor" evidence="6">
    <location>
        <position position="260"/>
    </location>
</feature>
<evidence type="ECO:0000259" key="8">
    <source>
        <dbReference type="PROSITE" id="PS51349"/>
    </source>
</evidence>
<feature type="binding site" evidence="7">
    <location>
        <position position="236"/>
    </location>
    <ligand>
        <name>FMN</name>
        <dbReference type="ChEBI" id="CHEBI:58210"/>
    </ligand>
</feature>
<dbReference type="InterPro" id="IPR000262">
    <property type="entry name" value="FMN-dep_DH"/>
</dbReference>
<accession>A0A840SDC0</accession>
<evidence type="ECO:0000256" key="6">
    <source>
        <dbReference type="PIRSR" id="PIRSR000138-1"/>
    </source>
</evidence>
<evidence type="ECO:0000256" key="5">
    <source>
        <dbReference type="ARBA" id="ARBA00024042"/>
    </source>
</evidence>
<dbReference type="InterPro" id="IPR012133">
    <property type="entry name" value="Alpha-hydoxy_acid_DH_FMN"/>
</dbReference>
<dbReference type="PANTHER" id="PTHR10578:SF107">
    <property type="entry name" value="2-HYDROXYACID OXIDASE 1"/>
    <property type="match status" value="1"/>
</dbReference>
<organism evidence="9 10">
    <name type="scientific">Inhella inkyongensis</name>
    <dbReference type="NCBI Taxonomy" id="392593"/>
    <lineage>
        <taxon>Bacteria</taxon>
        <taxon>Pseudomonadati</taxon>
        <taxon>Pseudomonadota</taxon>
        <taxon>Betaproteobacteria</taxon>
        <taxon>Burkholderiales</taxon>
        <taxon>Sphaerotilaceae</taxon>
        <taxon>Inhella</taxon>
    </lineage>
</organism>
<dbReference type="Proteomes" id="UP000554837">
    <property type="component" value="Unassembled WGS sequence"/>
</dbReference>
<evidence type="ECO:0000256" key="3">
    <source>
        <dbReference type="ARBA" id="ARBA00022643"/>
    </source>
</evidence>
<dbReference type="AlphaFoldDB" id="A0A840SDC0"/>
<feature type="binding site" evidence="7">
    <location>
        <begin position="81"/>
        <end position="83"/>
    </location>
    <ligand>
        <name>FMN</name>
        <dbReference type="ChEBI" id="CHEBI:58210"/>
    </ligand>
</feature>
<feature type="binding site" evidence="7">
    <location>
        <position position="28"/>
    </location>
    <ligand>
        <name>glyoxylate</name>
        <dbReference type="ChEBI" id="CHEBI:36655"/>
    </ligand>
</feature>
<dbReference type="InterPro" id="IPR013785">
    <property type="entry name" value="Aldolase_TIM"/>
</dbReference>
<evidence type="ECO:0000256" key="1">
    <source>
        <dbReference type="ARBA" id="ARBA00001917"/>
    </source>
</evidence>
<dbReference type="CDD" id="cd02809">
    <property type="entry name" value="alpha_hydroxyacid_oxid_FMN"/>
    <property type="match status" value="1"/>
</dbReference>
<name>A0A840SDC0_9BURK</name>
<feature type="binding site" evidence="7">
    <location>
        <begin position="291"/>
        <end position="295"/>
    </location>
    <ligand>
        <name>FMN</name>
        <dbReference type="ChEBI" id="CHEBI:58210"/>
    </ligand>
</feature>
<dbReference type="InterPro" id="IPR037396">
    <property type="entry name" value="FMN_HAD"/>
</dbReference>
<dbReference type="GO" id="GO:0016491">
    <property type="term" value="F:oxidoreductase activity"/>
    <property type="evidence" value="ECO:0007669"/>
    <property type="project" value="UniProtKB-KW"/>
</dbReference>
<dbReference type="SUPFAM" id="SSF51395">
    <property type="entry name" value="FMN-linked oxidoreductases"/>
    <property type="match status" value="1"/>
</dbReference>
<gene>
    <name evidence="9" type="ORF">HNQ51_003686</name>
</gene>
<sequence>MSNTAALINLQDYAARARELLPPEAWAYLAGGAADELTLRDNTQAWQAWRLLPRVLSPMAQGHTQIELLGRRWAHPIGLAPVAAHQLFHQEAEAGTVLAAAMQGSACAISSQASRPWADLVRLVRDEPGRGPLWAQAYWQGSLARTLRLFDQAAQAGMEAIVFTVDAPVHGARDRERRAGFVLPPELSKANAIPGAHPPTPAFALPPLCGGLLAHAPDWQQLEALVHASPLPVIVKGLLHPLDARRTCELGAAAGWVSNHGGRTLDGAISTCAALPGVRQAVGPVWPLIVDGGIRRGTDVLKALALGANAVFVGRPAVEALAVEGARGVAHVLRLLRDEFEIALALCGAASPAELTPELLVRA</sequence>
<feature type="binding site" evidence="7">
    <location>
        <position position="164"/>
    </location>
    <ligand>
        <name>FMN</name>
        <dbReference type="ChEBI" id="CHEBI:58210"/>
    </ligand>
</feature>
<feature type="binding site" evidence="7">
    <location>
        <begin position="314"/>
        <end position="315"/>
    </location>
    <ligand>
        <name>FMN</name>
        <dbReference type="ChEBI" id="CHEBI:58210"/>
    </ligand>
</feature>
<comment type="cofactor">
    <cofactor evidence="1">
        <name>FMN</name>
        <dbReference type="ChEBI" id="CHEBI:58210"/>
    </cofactor>
</comment>
<dbReference type="EC" id="1.1.3.46" evidence="9"/>
<feature type="binding site" evidence="7">
    <location>
        <position position="138"/>
    </location>
    <ligand>
        <name>glyoxylate</name>
        <dbReference type="ChEBI" id="CHEBI:36655"/>
    </ligand>
</feature>
<evidence type="ECO:0000256" key="7">
    <source>
        <dbReference type="PIRSR" id="PIRSR000138-2"/>
    </source>
</evidence>
<dbReference type="RefSeq" id="WP_138855455.1">
    <property type="nucleotide sequence ID" value="NZ_CP040709.1"/>
</dbReference>
<proteinExistence type="inferred from homology"/>
<dbReference type="OrthoDB" id="9770452at2"/>
<keyword evidence="10" id="KW-1185">Reference proteome</keyword>
<dbReference type="PROSITE" id="PS51349">
    <property type="entry name" value="FMN_HYDROXY_ACID_DH_2"/>
    <property type="match status" value="1"/>
</dbReference>
<evidence type="ECO:0000256" key="2">
    <source>
        <dbReference type="ARBA" id="ARBA00022630"/>
    </source>
</evidence>
<dbReference type="EMBL" id="JACHHO010000010">
    <property type="protein sequence ID" value="MBB5206340.1"/>
    <property type="molecule type" value="Genomic_DNA"/>
</dbReference>
<feature type="domain" description="FMN hydroxy acid dehydrogenase" evidence="8">
    <location>
        <begin position="2"/>
        <end position="363"/>
    </location>
</feature>